<sequence>MRIEIMIYIYGAVCLSMIGFNILYNLLLKRREPRLERRRRKIKRQVKAQLDAIRDGKSVDPKHLRYLRNSLRRLNNLIAFDRVLKPLCEGTYDDAAAKYFLQIQPVILYLAVLYDHRNTMQAAYFSFFLSRYMAKRQRPIDSIQEILLGYVKKENLYCCVNALQALCAFGSAEHIIKALKIQDQSKVFVHEKILTESLLSFSGNHDGLIRRLWENIDSYSEHTQLAILNYIRFQSDGYQEEMFAVMQDTKKGKELRLAAIRYFGRYFYAPALEPLLAFALDKDLSNWEYATVSVSSLARYPGGRVVDALKEALHSSNWYIRRSASISLEAHGENYGSLTDVIVGNDRYAREMMTYRLESQRLQKAGGES</sequence>
<evidence type="ECO:0000313" key="2">
    <source>
        <dbReference type="EMBL" id="HIS75315.1"/>
    </source>
</evidence>
<keyword evidence="1" id="KW-0812">Transmembrane</keyword>
<feature type="transmembrane region" description="Helical" evidence="1">
    <location>
        <begin position="6"/>
        <end position="28"/>
    </location>
</feature>
<reference evidence="2" key="1">
    <citation type="submission" date="2020-10" db="EMBL/GenBank/DDBJ databases">
        <authorList>
            <person name="Gilroy R."/>
        </authorList>
    </citation>
    <scope>NUCLEOTIDE SEQUENCE</scope>
    <source>
        <strain evidence="2">CHK199-13235</strain>
    </source>
</reference>
<gene>
    <name evidence="2" type="ORF">IAB51_00750</name>
</gene>
<name>A0A9D1FLD0_9FIRM</name>
<accession>A0A9D1FLD0</accession>
<dbReference type="InterPro" id="IPR016024">
    <property type="entry name" value="ARM-type_fold"/>
</dbReference>
<dbReference type="Proteomes" id="UP000824002">
    <property type="component" value="Unassembled WGS sequence"/>
</dbReference>
<dbReference type="Gene3D" id="1.25.10.10">
    <property type="entry name" value="Leucine-rich Repeat Variant"/>
    <property type="match status" value="1"/>
</dbReference>
<proteinExistence type="predicted"/>
<evidence type="ECO:0000256" key="1">
    <source>
        <dbReference type="SAM" id="Phobius"/>
    </source>
</evidence>
<dbReference type="EMBL" id="DVJP01000010">
    <property type="protein sequence ID" value="HIS75315.1"/>
    <property type="molecule type" value="Genomic_DNA"/>
</dbReference>
<keyword evidence="1" id="KW-1133">Transmembrane helix</keyword>
<dbReference type="AlphaFoldDB" id="A0A9D1FLD0"/>
<reference evidence="2" key="2">
    <citation type="journal article" date="2021" name="PeerJ">
        <title>Extensive microbial diversity within the chicken gut microbiome revealed by metagenomics and culture.</title>
        <authorList>
            <person name="Gilroy R."/>
            <person name="Ravi A."/>
            <person name="Getino M."/>
            <person name="Pursley I."/>
            <person name="Horton D.L."/>
            <person name="Alikhan N.F."/>
            <person name="Baker D."/>
            <person name="Gharbi K."/>
            <person name="Hall N."/>
            <person name="Watson M."/>
            <person name="Adriaenssens E.M."/>
            <person name="Foster-Nyarko E."/>
            <person name="Jarju S."/>
            <person name="Secka A."/>
            <person name="Antonio M."/>
            <person name="Oren A."/>
            <person name="Chaudhuri R.R."/>
            <person name="La Ragione R."/>
            <person name="Hildebrand F."/>
            <person name="Pallen M.J."/>
        </authorList>
    </citation>
    <scope>NUCLEOTIDE SEQUENCE</scope>
    <source>
        <strain evidence="2">CHK199-13235</strain>
    </source>
</reference>
<protein>
    <recommendedName>
        <fullName evidence="4">HEAT repeat domain-containing protein</fullName>
    </recommendedName>
</protein>
<comment type="caution">
    <text evidence="2">The sequence shown here is derived from an EMBL/GenBank/DDBJ whole genome shotgun (WGS) entry which is preliminary data.</text>
</comment>
<evidence type="ECO:0000313" key="3">
    <source>
        <dbReference type="Proteomes" id="UP000824002"/>
    </source>
</evidence>
<keyword evidence="1" id="KW-0472">Membrane</keyword>
<dbReference type="SUPFAM" id="SSF48371">
    <property type="entry name" value="ARM repeat"/>
    <property type="match status" value="1"/>
</dbReference>
<organism evidence="2 3">
    <name type="scientific">Candidatus Merdivicinus excrementipullorum</name>
    <dbReference type="NCBI Taxonomy" id="2840867"/>
    <lineage>
        <taxon>Bacteria</taxon>
        <taxon>Bacillati</taxon>
        <taxon>Bacillota</taxon>
        <taxon>Clostridia</taxon>
        <taxon>Eubacteriales</taxon>
        <taxon>Oscillospiraceae</taxon>
        <taxon>Oscillospiraceae incertae sedis</taxon>
        <taxon>Candidatus Merdivicinus</taxon>
    </lineage>
</organism>
<dbReference type="InterPro" id="IPR011989">
    <property type="entry name" value="ARM-like"/>
</dbReference>
<evidence type="ECO:0008006" key="4">
    <source>
        <dbReference type="Google" id="ProtNLM"/>
    </source>
</evidence>